<sequence length="871" mass="90089">MNEANKTESTSDTANVITAAGGFVAGTDGADRFVGTAGEDVFYGGKGDDVYEGNGGYDQVDFGGKASDYTFKTNEDGSVTVSSETYGTDTLKGITGVWFAGEAAWYDLKDLVASISTGDGAGSDVNVVQGTGGYTEGTDQADLLLGTADTDVFYGGKGDDRYEGGAGYDQVNFDGKATDYTITRNADGTVSVAHPTYGTDTLSGIRGLWFAGEEKLYNIDDLAKTATPETKPDTGNDTGSDTGADEGKGEDAEGETGSDDGDDAGNDTGGETGSETDGETGSETDGGTDDGDDAGSDTANVIIATGGFVGGTEGADRFVGTSGEDVFYGGKGDDVYEGNGGYDQVDFDGKPADYSFKANADGSVTVSSETYGTDTLKGITGVWFAGEDAWYDLKDLIATVPTGDGAGSDVNVVKGTGGYTEGTDQADLLLGTAGTDVFYGGKGDDRYEGGAGYDQVNFDGKSSDYTITRNGDGTVSVAHPTYGTDTLSGIRGLWFAGEEKLYNIDDLAKTATPDDKPDTGTDGGTDDDAGSDTDTDTDNGSGSDEGDDAGGDTGGETGSDGGEDSDNGAEDDAGDDTDTGTDTGSDDDGKINEIHTDGGFTEGTDGADRFMGSLASETFYGGKGDDAFYGAGGYDQVDYDGKASDYTFARNANGSVTVTSEAYGQDLLSDIDGIWFRGEEKWYAIDDLAIDGSIQVGDTSSFDNVVHAPGGYVEGADGDDLFIGTTGEDHFYGGKGDDSFEGGAGYDQVDFDGKASDYTILRGHNGTVTFISEDYGTDRLTSITGVWFRGEEKWYDLDDLVNAAREEAGSDWYKPTVTEMAESGSEPATDEAHDEALTTMVDQFYGADMSDIHAMDSHAGDLAHDDMTQAA</sequence>
<feature type="compositionally biased region" description="Basic and acidic residues" evidence="1">
    <location>
        <begin position="508"/>
        <end position="519"/>
    </location>
</feature>
<organism evidence="2 3">
    <name type="scientific">Fulvimarina manganoxydans</name>
    <dbReference type="NCBI Taxonomy" id="937218"/>
    <lineage>
        <taxon>Bacteria</taxon>
        <taxon>Pseudomonadati</taxon>
        <taxon>Pseudomonadota</taxon>
        <taxon>Alphaproteobacteria</taxon>
        <taxon>Hyphomicrobiales</taxon>
        <taxon>Aurantimonadaceae</taxon>
        <taxon>Fulvimarina</taxon>
    </lineage>
</organism>
<feature type="compositionally biased region" description="Acidic residues" evidence="1">
    <location>
        <begin position="561"/>
        <end position="579"/>
    </location>
</feature>
<feature type="compositionally biased region" description="Gly residues" evidence="1">
    <location>
        <begin position="551"/>
        <end position="560"/>
    </location>
</feature>
<feature type="region of interest" description="Disordered" evidence="1">
    <location>
        <begin position="508"/>
        <end position="605"/>
    </location>
</feature>
<dbReference type="GO" id="GO:0005509">
    <property type="term" value="F:calcium ion binding"/>
    <property type="evidence" value="ECO:0007669"/>
    <property type="project" value="InterPro"/>
</dbReference>
<dbReference type="STRING" id="937218.SAMN06297251_1343"/>
<accession>A0A1W2ETL9</accession>
<name>A0A1W2ETL9_9HYPH</name>
<evidence type="ECO:0000256" key="1">
    <source>
        <dbReference type="SAM" id="MobiDB-lite"/>
    </source>
</evidence>
<dbReference type="Proteomes" id="UP000192656">
    <property type="component" value="Unassembled WGS sequence"/>
</dbReference>
<evidence type="ECO:0008006" key="4">
    <source>
        <dbReference type="Google" id="ProtNLM"/>
    </source>
</evidence>
<protein>
    <recommendedName>
        <fullName evidence="4">Hemolysin-type calcium-binding repeat-containing protein</fullName>
    </recommendedName>
</protein>
<evidence type="ECO:0000313" key="3">
    <source>
        <dbReference type="Proteomes" id="UP000192656"/>
    </source>
</evidence>
<dbReference type="RefSeq" id="WP_084412914.1">
    <property type="nucleotide sequence ID" value="NZ_FWXR01000034.1"/>
</dbReference>
<feature type="compositionally biased region" description="Basic and acidic residues" evidence="1">
    <location>
        <begin position="587"/>
        <end position="596"/>
    </location>
</feature>
<proteinExistence type="predicted"/>
<dbReference type="AlphaFoldDB" id="A0A1W2ETL9"/>
<dbReference type="InterPro" id="IPR001343">
    <property type="entry name" value="Hemolysn_Ca-bd"/>
</dbReference>
<dbReference type="InterPro" id="IPR011049">
    <property type="entry name" value="Serralysin-like_metalloprot_C"/>
</dbReference>
<dbReference type="EMBL" id="FWXR01000034">
    <property type="protein sequence ID" value="SMD13001.1"/>
    <property type="molecule type" value="Genomic_DNA"/>
</dbReference>
<evidence type="ECO:0000313" key="2">
    <source>
        <dbReference type="EMBL" id="SMD13001.1"/>
    </source>
</evidence>
<feature type="compositionally biased region" description="Acidic residues" evidence="1">
    <location>
        <begin position="252"/>
        <end position="265"/>
    </location>
</feature>
<reference evidence="2 3" key="1">
    <citation type="submission" date="2017-04" db="EMBL/GenBank/DDBJ databases">
        <authorList>
            <person name="Afonso C.L."/>
            <person name="Miller P.J."/>
            <person name="Scott M.A."/>
            <person name="Spackman E."/>
            <person name="Goraichik I."/>
            <person name="Dimitrov K.M."/>
            <person name="Suarez D.L."/>
            <person name="Swayne D.E."/>
        </authorList>
    </citation>
    <scope>NUCLEOTIDE SEQUENCE [LARGE SCALE GENOMIC DNA]</scope>
    <source>
        <strain evidence="2 3">CGMCC 1.10972</strain>
    </source>
</reference>
<gene>
    <name evidence="2" type="ORF">SAMN06297251_1343</name>
</gene>
<dbReference type="Pfam" id="PF00353">
    <property type="entry name" value="HemolysinCabind"/>
    <property type="match status" value="6"/>
</dbReference>
<feature type="region of interest" description="Disordered" evidence="1">
    <location>
        <begin position="224"/>
        <end position="298"/>
    </location>
</feature>
<keyword evidence="3" id="KW-1185">Reference proteome</keyword>
<feature type="compositionally biased region" description="Acidic residues" evidence="1">
    <location>
        <begin position="274"/>
        <end position="295"/>
    </location>
</feature>
<feature type="compositionally biased region" description="Acidic residues" evidence="1">
    <location>
        <begin position="524"/>
        <end position="537"/>
    </location>
</feature>
<dbReference type="SUPFAM" id="SSF51120">
    <property type="entry name" value="beta-Roll"/>
    <property type="match status" value="3"/>
</dbReference>